<sequence>MDYLEEDWKVKNSDYENRVNLNELLKKSVEDSENLADEKEVEIKLETIEEDMSIIGGLPPGKVFSALLRNNIRKSDCSELRILTEEKNGEIMVGVEDDGDRIPKKSRKNFPIRIMTVQPREWVEPSTLSPEKS</sequence>
<evidence type="ECO:0000313" key="2">
    <source>
        <dbReference type="Proteomes" id="UP000070341"/>
    </source>
</evidence>
<proteinExistence type="predicted"/>
<organism evidence="1 2">
    <name type="scientific">candidate division MSBL1 archaeon SCGC-AAA259M10</name>
    <dbReference type="NCBI Taxonomy" id="1698270"/>
    <lineage>
        <taxon>Archaea</taxon>
        <taxon>Methanobacteriati</taxon>
        <taxon>Methanobacteriota</taxon>
        <taxon>candidate division MSBL1</taxon>
    </lineage>
</organism>
<dbReference type="Proteomes" id="UP000070341">
    <property type="component" value="Unassembled WGS sequence"/>
</dbReference>
<comment type="caution">
    <text evidence="1">The sequence shown here is derived from an EMBL/GenBank/DDBJ whole genome shotgun (WGS) entry which is preliminary data.</text>
</comment>
<gene>
    <name evidence="1" type="ORF">AKJ40_01810</name>
</gene>
<dbReference type="EMBL" id="LHXU01000018">
    <property type="protein sequence ID" value="KXB00159.1"/>
    <property type="molecule type" value="Genomic_DNA"/>
</dbReference>
<name>A0A133V136_9EURY</name>
<keyword evidence="2" id="KW-1185">Reference proteome</keyword>
<dbReference type="Gene3D" id="3.30.565.10">
    <property type="entry name" value="Histidine kinase-like ATPase, C-terminal domain"/>
    <property type="match status" value="1"/>
</dbReference>
<dbReference type="InterPro" id="IPR036890">
    <property type="entry name" value="HATPase_C_sf"/>
</dbReference>
<protein>
    <submittedName>
        <fullName evidence="1">Uncharacterized protein</fullName>
    </submittedName>
</protein>
<dbReference type="SUPFAM" id="SSF55874">
    <property type="entry name" value="ATPase domain of HSP90 chaperone/DNA topoisomerase II/histidine kinase"/>
    <property type="match status" value="1"/>
</dbReference>
<reference evidence="1 2" key="1">
    <citation type="journal article" date="2016" name="Sci. Rep.">
        <title>Metabolic traits of an uncultured archaeal lineage -MSBL1- from brine pools of the Red Sea.</title>
        <authorList>
            <person name="Mwirichia R."/>
            <person name="Alam I."/>
            <person name="Rashid M."/>
            <person name="Vinu M."/>
            <person name="Ba-Alawi W."/>
            <person name="Anthony Kamau A."/>
            <person name="Kamanda Ngugi D."/>
            <person name="Goker M."/>
            <person name="Klenk H.P."/>
            <person name="Bajic V."/>
            <person name="Stingl U."/>
        </authorList>
    </citation>
    <scope>NUCLEOTIDE SEQUENCE [LARGE SCALE GENOMIC DNA]</scope>
    <source>
        <strain evidence="1">SCGC-AAA259M10</strain>
    </source>
</reference>
<accession>A0A133V136</accession>
<dbReference type="AlphaFoldDB" id="A0A133V136"/>
<evidence type="ECO:0000313" key="1">
    <source>
        <dbReference type="EMBL" id="KXB00159.1"/>
    </source>
</evidence>